<reference evidence="7" key="1">
    <citation type="journal article" date="2023" name="Int. J. Syst. Evol. Microbiol.">
        <title>&lt;i&gt;Shewanella septentrionalis&lt;/i&gt; sp. nov. and &lt;i&gt;Shewanella holmiensis&lt;/i&gt; sp. nov., isolated from Baltic Sea water and sediments.</title>
        <authorList>
            <person name="Martin-Rodriguez A.J."/>
            <person name="Thorell K."/>
            <person name="Joffre E."/>
            <person name="Jensie-Markopoulos S."/>
            <person name="Moore E.R.B."/>
            <person name="Sjoling A."/>
        </authorList>
    </citation>
    <scope>NUCLEOTIDE SEQUENCE</scope>
    <source>
        <strain evidence="7">SP1S2-7</strain>
    </source>
</reference>
<protein>
    <recommendedName>
        <fullName evidence="5">Protein TonB</fullName>
    </recommendedName>
</protein>
<dbReference type="AlphaFoldDB" id="A0A9X2WPA9"/>
<comment type="function">
    <text evidence="5">Interacts with outer membrane receptor proteins that carry out high-affinity binding and energy dependent uptake into the periplasmic space of specific substrates. It could act to transduce energy from the cytoplasmic membrane to specific energy-requiring processes in the outer membrane, resulting in the release into the periplasm of ligands bound by these outer membrane proteins.</text>
</comment>
<evidence type="ECO:0000256" key="2">
    <source>
        <dbReference type="ARBA" id="ARBA00022692"/>
    </source>
</evidence>
<gene>
    <name evidence="7" type="ORF">NE535_14860</name>
</gene>
<dbReference type="Pfam" id="PF05569">
    <property type="entry name" value="Peptidase_M56"/>
    <property type="match status" value="1"/>
</dbReference>
<keyword evidence="3 5" id="KW-1133">Transmembrane helix</keyword>
<dbReference type="Proteomes" id="UP001155546">
    <property type="component" value="Unassembled WGS sequence"/>
</dbReference>
<dbReference type="InterPro" id="IPR003538">
    <property type="entry name" value="TonB"/>
</dbReference>
<comment type="subcellular location">
    <subcellularLocation>
        <location evidence="5">Cell inner membrane</location>
        <topology evidence="5">Single-pass membrane protein</topology>
        <orientation evidence="5">Periplasmic side</orientation>
    </subcellularLocation>
    <subcellularLocation>
        <location evidence="1">Membrane</location>
        <topology evidence="1">Single-pass membrane protein</topology>
    </subcellularLocation>
</comment>
<keyword evidence="4 5" id="KW-0472">Membrane</keyword>
<feature type="transmembrane region" description="Helical" evidence="5">
    <location>
        <begin position="184"/>
        <end position="207"/>
    </location>
</feature>
<keyword evidence="5" id="KW-0653">Protein transport</keyword>
<dbReference type="PANTHER" id="PTHR34978">
    <property type="entry name" value="POSSIBLE SENSOR-TRANSDUCER PROTEIN BLAR"/>
    <property type="match status" value="1"/>
</dbReference>
<dbReference type="PANTHER" id="PTHR34978:SF3">
    <property type="entry name" value="SLR0241 PROTEIN"/>
    <property type="match status" value="1"/>
</dbReference>
<feature type="domain" description="TonB C-terminal" evidence="6">
    <location>
        <begin position="307"/>
        <end position="403"/>
    </location>
</feature>
<name>A0A9X2WPA9_9GAMM</name>
<proteinExistence type="inferred from homology"/>
<evidence type="ECO:0000313" key="8">
    <source>
        <dbReference type="Proteomes" id="UP001155546"/>
    </source>
</evidence>
<dbReference type="GO" id="GO:0015031">
    <property type="term" value="P:protein transport"/>
    <property type="evidence" value="ECO:0007669"/>
    <property type="project" value="UniProtKB-UniRule"/>
</dbReference>
<evidence type="ECO:0000256" key="4">
    <source>
        <dbReference type="ARBA" id="ARBA00023136"/>
    </source>
</evidence>
<dbReference type="PROSITE" id="PS52015">
    <property type="entry name" value="TONB_CTD"/>
    <property type="match status" value="1"/>
</dbReference>
<keyword evidence="5" id="KW-0735">Signal-anchor</keyword>
<dbReference type="Gene3D" id="3.30.2420.10">
    <property type="entry name" value="TonB"/>
    <property type="match status" value="1"/>
</dbReference>
<dbReference type="GO" id="GO:0015891">
    <property type="term" value="P:siderophore transport"/>
    <property type="evidence" value="ECO:0007669"/>
    <property type="project" value="InterPro"/>
</dbReference>
<keyword evidence="5" id="KW-1003">Cell membrane</keyword>
<dbReference type="RefSeq" id="WP_261299404.1">
    <property type="nucleotide sequence ID" value="NZ_JAMTCD010000022.1"/>
</dbReference>
<dbReference type="InterPro" id="IPR037682">
    <property type="entry name" value="TonB_C"/>
</dbReference>
<dbReference type="SUPFAM" id="SSF74653">
    <property type="entry name" value="TolA/TonB C-terminal domain"/>
    <property type="match status" value="1"/>
</dbReference>
<keyword evidence="2 5" id="KW-0812">Transmembrane</keyword>
<keyword evidence="5" id="KW-0997">Cell inner membrane</keyword>
<dbReference type="EMBL" id="JAMTCD010000022">
    <property type="protein sequence ID" value="MCT7943057.1"/>
    <property type="molecule type" value="Genomic_DNA"/>
</dbReference>
<evidence type="ECO:0000313" key="7">
    <source>
        <dbReference type="EMBL" id="MCT7943057.1"/>
    </source>
</evidence>
<organism evidence="7 8">
    <name type="scientific">Shewanella holmiensis</name>
    <dbReference type="NCBI Taxonomy" id="2952222"/>
    <lineage>
        <taxon>Bacteria</taxon>
        <taxon>Pseudomonadati</taxon>
        <taxon>Pseudomonadota</taxon>
        <taxon>Gammaproteobacteria</taxon>
        <taxon>Alteromonadales</taxon>
        <taxon>Shewanellaceae</taxon>
        <taxon>Shewanella</taxon>
    </lineage>
</organism>
<dbReference type="InterPro" id="IPR008756">
    <property type="entry name" value="Peptidase_M56"/>
</dbReference>
<dbReference type="GO" id="GO:0030288">
    <property type="term" value="C:outer membrane-bounded periplasmic space"/>
    <property type="evidence" value="ECO:0007669"/>
    <property type="project" value="InterPro"/>
</dbReference>
<comment type="caution">
    <text evidence="7">The sequence shown here is derived from an EMBL/GenBank/DDBJ whole genome shotgun (WGS) entry which is preliminary data.</text>
</comment>
<keyword evidence="5" id="KW-0813">Transport</keyword>
<keyword evidence="8" id="KW-1185">Reference proteome</keyword>
<dbReference type="Pfam" id="PF03544">
    <property type="entry name" value="TonB_C"/>
    <property type="match status" value="1"/>
</dbReference>
<dbReference type="PRINTS" id="PR01374">
    <property type="entry name" value="TONBPROTEIN"/>
</dbReference>
<evidence type="ECO:0000256" key="1">
    <source>
        <dbReference type="ARBA" id="ARBA00004167"/>
    </source>
</evidence>
<feature type="transmembrane region" description="Helical" evidence="5">
    <location>
        <begin position="36"/>
        <end position="55"/>
    </location>
</feature>
<dbReference type="GO" id="GO:0005886">
    <property type="term" value="C:plasma membrane"/>
    <property type="evidence" value="ECO:0007669"/>
    <property type="project" value="UniProtKB-SubCell"/>
</dbReference>
<dbReference type="GO" id="GO:0055085">
    <property type="term" value="P:transmembrane transport"/>
    <property type="evidence" value="ECO:0007669"/>
    <property type="project" value="InterPro"/>
</dbReference>
<evidence type="ECO:0000256" key="3">
    <source>
        <dbReference type="ARBA" id="ARBA00022989"/>
    </source>
</evidence>
<dbReference type="NCBIfam" id="TIGR01352">
    <property type="entry name" value="tonB_Cterm"/>
    <property type="match status" value="1"/>
</dbReference>
<feature type="transmembrane region" description="Helical" evidence="5">
    <location>
        <begin position="91"/>
        <end position="111"/>
    </location>
</feature>
<comment type="caution">
    <text evidence="5">Lacks conserved residue(s) required for the propagation of feature annotation.</text>
</comment>
<dbReference type="GO" id="GO:0031992">
    <property type="term" value="F:energy transducer activity"/>
    <property type="evidence" value="ECO:0007669"/>
    <property type="project" value="InterPro"/>
</dbReference>
<sequence>MISWFMEQTLLLSLVCVTLLISHRFLLSKIGAHYTYSLWLVVPLLPLADVVQTLLPQYFNWLSPNQTLGVIQQYYVQATDTASMSSSWFKLLYLPYLYAAVVLVLVVNLVSDSIHLQQLTRRAKPFVIESGKLNVFIHPNIESPMLVGLIAPQILVPNSFTLLDSHQQDAIIQHELYHYQRGDLWANILAYSLTIMFWFNPLMWCAYRRFRQDQELSCDAQVTANMETDSKIAYSKALLAYSQHAPLSMLHTHYGDKTILKERILQMKKQHGKNTLVLMGVTLLLSVSALTLNQQAQAGDNQSQTQAKADGIYPTTRIEPVYPIGAAKEGMNGYVQLSFDINPAGKVSNVMVIKSSPAGVFDDSAVTALEQWQYQTSANGMKGAQVQLDFVIHQPDASVERIQVR</sequence>
<evidence type="ECO:0000256" key="5">
    <source>
        <dbReference type="RuleBase" id="RU362123"/>
    </source>
</evidence>
<comment type="similarity">
    <text evidence="5">Belongs to the TonB family.</text>
</comment>
<dbReference type="InterPro" id="IPR052173">
    <property type="entry name" value="Beta-lactam_resp_regulator"/>
</dbReference>
<accession>A0A9X2WPA9</accession>
<dbReference type="CDD" id="cd07341">
    <property type="entry name" value="M56_BlaR1_MecR1_like"/>
    <property type="match status" value="1"/>
</dbReference>
<evidence type="ECO:0000259" key="6">
    <source>
        <dbReference type="PROSITE" id="PS52015"/>
    </source>
</evidence>
<dbReference type="InterPro" id="IPR006260">
    <property type="entry name" value="TonB/TolA_C"/>
</dbReference>